<keyword evidence="5 9" id="KW-0032">Aminotransferase</keyword>
<evidence type="ECO:0000256" key="3">
    <source>
        <dbReference type="ARBA" id="ARBA00007970"/>
    </source>
</evidence>
<comment type="cofactor">
    <cofactor evidence="1 9">
        <name>pyridoxal 5'-phosphate</name>
        <dbReference type="ChEBI" id="CHEBI:597326"/>
    </cofactor>
</comment>
<dbReference type="InterPro" id="IPR005861">
    <property type="entry name" value="HisP_aminotrans"/>
</dbReference>
<keyword evidence="9" id="KW-0368">Histidine biosynthesis</keyword>
<keyword evidence="12" id="KW-1185">Reference proteome</keyword>
<evidence type="ECO:0000313" key="11">
    <source>
        <dbReference type="EMBL" id="QNT68589.1"/>
    </source>
</evidence>
<evidence type="ECO:0000256" key="8">
    <source>
        <dbReference type="ARBA" id="ARBA00047481"/>
    </source>
</evidence>
<dbReference type="EC" id="2.6.1.9" evidence="9"/>
<dbReference type="GO" id="GO:0004400">
    <property type="term" value="F:histidinol-phosphate transaminase activity"/>
    <property type="evidence" value="ECO:0007669"/>
    <property type="project" value="UniProtKB-UniRule"/>
</dbReference>
<accession>A0A7H1MYQ3</accession>
<comment type="pathway">
    <text evidence="2 9">Amino-acid biosynthesis; L-histidine biosynthesis; L-histidine from 5-phospho-alpha-D-ribose 1-diphosphate: step 7/9.</text>
</comment>
<evidence type="ECO:0000313" key="12">
    <source>
        <dbReference type="Proteomes" id="UP000516369"/>
    </source>
</evidence>
<dbReference type="AlphaFoldDB" id="A0A7H1MYQ3"/>
<proteinExistence type="inferred from homology"/>
<dbReference type="Pfam" id="PF00155">
    <property type="entry name" value="Aminotran_1_2"/>
    <property type="match status" value="1"/>
</dbReference>
<evidence type="ECO:0000256" key="2">
    <source>
        <dbReference type="ARBA" id="ARBA00005011"/>
    </source>
</evidence>
<sequence>MTDLSPRPGILGIRPYVGGESSIPGRERVIKLASNENAFGPSPRAAEAIQASLPKVHRYPDGNCLTLRLAIADYERLDAERIVCGGGSDDIITLLTRAFAGPGDTVLYTQHGFLIYPISAQSVGAQPIAVPETNLTADVDALLAALDERTRIVFIANPNNPTGSYLPASEMARLADGLPADVLLVVDAAYAEYVGRSDYADGRELVDRGNVVVTRTFSKIYGLGGVRLGWGYCPPAIADVLNRLRNPFNVSSLAQVAGLAALSDRAFVERSRSHNTQWRDWLSDELRTIGLQVLPSVANFILVRFPTEAGKDAAAADAFLKQHGIIVRRVVAYGLPDCLRITIGLAEEMHAVATTLRAFVGN</sequence>
<gene>
    <name evidence="9" type="primary">hisC</name>
    <name evidence="11" type="ORF">HQ394_03410</name>
</gene>
<comment type="catalytic activity">
    <reaction evidence="8 9">
        <text>L-histidinol phosphate + 2-oxoglutarate = 3-(imidazol-4-yl)-2-oxopropyl phosphate + L-glutamate</text>
        <dbReference type="Rhea" id="RHEA:23744"/>
        <dbReference type="ChEBI" id="CHEBI:16810"/>
        <dbReference type="ChEBI" id="CHEBI:29985"/>
        <dbReference type="ChEBI" id="CHEBI:57766"/>
        <dbReference type="ChEBI" id="CHEBI:57980"/>
        <dbReference type="EC" id="2.6.1.9"/>
    </reaction>
</comment>
<dbReference type="HAMAP" id="MF_01023">
    <property type="entry name" value="HisC_aminotrans_2"/>
    <property type="match status" value="1"/>
</dbReference>
<dbReference type="SUPFAM" id="SSF53383">
    <property type="entry name" value="PLP-dependent transferases"/>
    <property type="match status" value="1"/>
</dbReference>
<evidence type="ECO:0000256" key="5">
    <source>
        <dbReference type="ARBA" id="ARBA00022576"/>
    </source>
</evidence>
<dbReference type="GO" id="GO:0030170">
    <property type="term" value="F:pyridoxal phosphate binding"/>
    <property type="evidence" value="ECO:0007669"/>
    <property type="project" value="InterPro"/>
</dbReference>
<dbReference type="PANTHER" id="PTHR43643:SF3">
    <property type="entry name" value="HISTIDINOL-PHOSPHATE AMINOTRANSFERASE"/>
    <property type="match status" value="1"/>
</dbReference>
<comment type="subunit">
    <text evidence="4 9">Homodimer.</text>
</comment>
<dbReference type="InterPro" id="IPR015424">
    <property type="entry name" value="PyrdxlP-dep_Trfase"/>
</dbReference>
<dbReference type="InterPro" id="IPR004839">
    <property type="entry name" value="Aminotransferase_I/II_large"/>
</dbReference>
<comment type="similarity">
    <text evidence="3 9">Belongs to the class-II pyridoxal-phosphate-dependent aminotransferase family. Histidinol-phosphate aminotransferase subfamily.</text>
</comment>
<protein>
    <recommendedName>
        <fullName evidence="9">Histidinol-phosphate aminotransferase</fullName>
        <ecNumber evidence="9">2.6.1.9</ecNumber>
    </recommendedName>
    <alternativeName>
        <fullName evidence="9">Imidazole acetol-phosphate transaminase</fullName>
    </alternativeName>
</protein>
<dbReference type="CDD" id="cd00609">
    <property type="entry name" value="AAT_like"/>
    <property type="match status" value="1"/>
</dbReference>
<evidence type="ECO:0000256" key="1">
    <source>
        <dbReference type="ARBA" id="ARBA00001933"/>
    </source>
</evidence>
<dbReference type="Gene3D" id="3.90.1150.10">
    <property type="entry name" value="Aspartate Aminotransferase, domain 1"/>
    <property type="match status" value="1"/>
</dbReference>
<dbReference type="Proteomes" id="UP000516369">
    <property type="component" value="Chromosome"/>
</dbReference>
<dbReference type="Gene3D" id="3.40.640.10">
    <property type="entry name" value="Type I PLP-dependent aspartate aminotransferase-like (Major domain)"/>
    <property type="match status" value="1"/>
</dbReference>
<dbReference type="UniPathway" id="UPA00031">
    <property type="reaction ID" value="UER00012"/>
</dbReference>
<dbReference type="InterPro" id="IPR015422">
    <property type="entry name" value="PyrdxlP-dep_Trfase_small"/>
</dbReference>
<name>A0A7H1MYQ3_9PROT</name>
<evidence type="ECO:0000256" key="4">
    <source>
        <dbReference type="ARBA" id="ARBA00011738"/>
    </source>
</evidence>
<evidence type="ECO:0000256" key="6">
    <source>
        <dbReference type="ARBA" id="ARBA00022679"/>
    </source>
</evidence>
<dbReference type="InterPro" id="IPR050106">
    <property type="entry name" value="HistidinolP_aminotransfase"/>
</dbReference>
<reference evidence="11 12" key="1">
    <citation type="submission" date="2020-05" db="EMBL/GenBank/DDBJ databases">
        <title>Complete closed genome sequence of Defluviicoccus vanus.</title>
        <authorList>
            <person name="Bessarab I."/>
            <person name="Arumugam K."/>
            <person name="Maszenan A.M."/>
            <person name="Seviour R.J."/>
            <person name="Williams R.B."/>
        </authorList>
    </citation>
    <scope>NUCLEOTIDE SEQUENCE [LARGE SCALE GENOMIC DNA]</scope>
    <source>
        <strain evidence="11 12">Ben 114</strain>
    </source>
</reference>
<evidence type="ECO:0000256" key="7">
    <source>
        <dbReference type="ARBA" id="ARBA00022898"/>
    </source>
</evidence>
<dbReference type="GO" id="GO:0000105">
    <property type="term" value="P:L-histidine biosynthetic process"/>
    <property type="evidence" value="ECO:0007669"/>
    <property type="project" value="UniProtKB-UniRule"/>
</dbReference>
<evidence type="ECO:0000259" key="10">
    <source>
        <dbReference type="Pfam" id="PF00155"/>
    </source>
</evidence>
<dbReference type="NCBIfam" id="TIGR01141">
    <property type="entry name" value="hisC"/>
    <property type="match status" value="1"/>
</dbReference>
<dbReference type="RefSeq" id="WP_190262028.1">
    <property type="nucleotide sequence ID" value="NZ_CP053923.1"/>
</dbReference>
<feature type="domain" description="Aminotransferase class I/classII large" evidence="10">
    <location>
        <begin position="28"/>
        <end position="351"/>
    </location>
</feature>
<dbReference type="EMBL" id="CP053923">
    <property type="protein sequence ID" value="QNT68589.1"/>
    <property type="molecule type" value="Genomic_DNA"/>
</dbReference>
<keyword evidence="9" id="KW-0028">Amino-acid biosynthesis</keyword>
<keyword evidence="6 9" id="KW-0808">Transferase</keyword>
<dbReference type="KEGG" id="dvn:HQ394_03410"/>
<organism evidence="11 12">
    <name type="scientific">Defluviicoccus vanus</name>
    <dbReference type="NCBI Taxonomy" id="111831"/>
    <lineage>
        <taxon>Bacteria</taxon>
        <taxon>Pseudomonadati</taxon>
        <taxon>Pseudomonadota</taxon>
        <taxon>Alphaproteobacteria</taxon>
        <taxon>Rhodospirillales</taxon>
        <taxon>Rhodospirillaceae</taxon>
        <taxon>Defluviicoccus</taxon>
    </lineage>
</organism>
<evidence type="ECO:0000256" key="9">
    <source>
        <dbReference type="HAMAP-Rule" id="MF_01023"/>
    </source>
</evidence>
<dbReference type="PANTHER" id="PTHR43643">
    <property type="entry name" value="HISTIDINOL-PHOSPHATE AMINOTRANSFERASE 2"/>
    <property type="match status" value="1"/>
</dbReference>
<dbReference type="InterPro" id="IPR015421">
    <property type="entry name" value="PyrdxlP-dep_Trfase_major"/>
</dbReference>
<feature type="modified residue" description="N6-(pyridoxal phosphate)lysine" evidence="9">
    <location>
        <position position="219"/>
    </location>
</feature>
<keyword evidence="7 9" id="KW-0663">Pyridoxal phosphate</keyword>